<evidence type="ECO:0000256" key="8">
    <source>
        <dbReference type="RuleBase" id="RU367076"/>
    </source>
</evidence>
<feature type="domain" description="DNA-directed RNA polymerase III subunit RPC3 winged-helix" evidence="12">
    <location>
        <begin position="481"/>
        <end position="556"/>
    </location>
</feature>
<dbReference type="EMBL" id="JAAQHG020000009">
    <property type="protein sequence ID" value="KAL1587761.1"/>
    <property type="molecule type" value="Genomic_DNA"/>
</dbReference>
<dbReference type="PANTHER" id="PTHR12949">
    <property type="entry name" value="RNA POLYMERASE III DNA DIRECTED -RELATED"/>
    <property type="match status" value="1"/>
</dbReference>
<reference evidence="13 14" key="1">
    <citation type="journal article" date="2020" name="Microbiol. Resour. Announc.">
        <title>Draft Genome Sequence of a Cladosporium Species Isolated from the Mesophotic Ascidian Didemnum maculosum.</title>
        <authorList>
            <person name="Gioti A."/>
            <person name="Siaperas R."/>
            <person name="Nikolaivits E."/>
            <person name="Le Goff G."/>
            <person name="Ouazzani J."/>
            <person name="Kotoulas G."/>
            <person name="Topakas E."/>
        </authorList>
    </citation>
    <scope>NUCLEOTIDE SEQUENCE [LARGE SCALE GENOMIC DNA]</scope>
    <source>
        <strain evidence="13 14">TM138-S3</strain>
    </source>
</reference>
<feature type="compositionally biased region" description="Polar residues" evidence="9">
    <location>
        <begin position="137"/>
        <end position="152"/>
    </location>
</feature>
<dbReference type="InterPro" id="IPR039748">
    <property type="entry name" value="RPC3"/>
</dbReference>
<dbReference type="RefSeq" id="XP_069230866.1">
    <property type="nucleotide sequence ID" value="XM_069372235.1"/>
</dbReference>
<dbReference type="Gene3D" id="6.10.140.1450">
    <property type="match status" value="1"/>
</dbReference>
<protein>
    <recommendedName>
        <fullName evidence="8">DNA-directed RNA polymerase III subunit RPC3</fullName>
        <shortName evidence="8">RNA polymerase III subunit C3</shortName>
    </recommendedName>
</protein>
<evidence type="ECO:0000256" key="7">
    <source>
        <dbReference type="ARBA" id="ARBA00025127"/>
    </source>
</evidence>
<dbReference type="InterPro" id="IPR055207">
    <property type="entry name" value="POLR3C_WHD"/>
</dbReference>
<keyword evidence="14" id="KW-1185">Reference proteome</keyword>
<evidence type="ECO:0000256" key="1">
    <source>
        <dbReference type="ARBA" id="ARBA00004123"/>
    </source>
</evidence>
<evidence type="ECO:0000259" key="12">
    <source>
        <dbReference type="Pfam" id="PF22536"/>
    </source>
</evidence>
<evidence type="ECO:0000256" key="6">
    <source>
        <dbReference type="ARBA" id="ARBA00023242"/>
    </source>
</evidence>
<feature type="region of interest" description="Disordered" evidence="9">
    <location>
        <begin position="137"/>
        <end position="165"/>
    </location>
</feature>
<evidence type="ECO:0000259" key="11">
    <source>
        <dbReference type="Pfam" id="PF08221"/>
    </source>
</evidence>
<dbReference type="InterPro" id="IPR013197">
    <property type="entry name" value="RNA_pol_III_RPC82-rel_HTH"/>
</dbReference>
<dbReference type="GO" id="GO:0005666">
    <property type="term" value="C:RNA polymerase III complex"/>
    <property type="evidence" value="ECO:0007669"/>
    <property type="project" value="UniProtKB-UniRule"/>
</dbReference>
<evidence type="ECO:0000256" key="4">
    <source>
        <dbReference type="ARBA" id="ARBA00022478"/>
    </source>
</evidence>
<proteinExistence type="inferred from homology"/>
<comment type="function">
    <text evidence="7 8">DNA-dependent RNA polymerase catalyzes the transcription of DNA into RNA using the four ribonucleoside triphosphates as substrates. Specific core component of RNA polymerase III which synthesizes small RNAs, such as 5S rRNA and tRNAs.</text>
</comment>
<feature type="domain" description="RNA polymerase III subunit RPC82-related helix-turn-helix" evidence="11">
    <location>
        <begin position="7"/>
        <end position="69"/>
    </location>
</feature>
<dbReference type="GO" id="GO:0003697">
    <property type="term" value="F:single-stranded DNA binding"/>
    <property type="evidence" value="ECO:0007669"/>
    <property type="project" value="UniProtKB-UniRule"/>
</dbReference>
<organism evidence="13 14">
    <name type="scientific">Cladosporium halotolerans</name>
    <dbReference type="NCBI Taxonomy" id="1052096"/>
    <lineage>
        <taxon>Eukaryota</taxon>
        <taxon>Fungi</taxon>
        <taxon>Dikarya</taxon>
        <taxon>Ascomycota</taxon>
        <taxon>Pezizomycotina</taxon>
        <taxon>Dothideomycetes</taxon>
        <taxon>Dothideomycetidae</taxon>
        <taxon>Cladosporiales</taxon>
        <taxon>Cladosporiaceae</taxon>
        <taxon>Cladosporium</taxon>
    </lineage>
</organism>
<dbReference type="InterPro" id="IPR008806">
    <property type="entry name" value="RNA_pol_III_Rpc82_C"/>
</dbReference>
<evidence type="ECO:0000256" key="2">
    <source>
        <dbReference type="ARBA" id="ARBA00006835"/>
    </source>
</evidence>
<keyword evidence="4 8" id="KW-0240">DNA-directed RNA polymerase</keyword>
<accession>A0AB34KU24</accession>
<keyword evidence="6 8" id="KW-0539">Nucleus</keyword>
<dbReference type="AlphaFoldDB" id="A0AB34KU24"/>
<feature type="region of interest" description="Disordered" evidence="9">
    <location>
        <begin position="250"/>
        <end position="291"/>
    </location>
</feature>
<name>A0AB34KU24_9PEZI</name>
<dbReference type="Proteomes" id="UP000803884">
    <property type="component" value="Unassembled WGS sequence"/>
</dbReference>
<dbReference type="Pfam" id="PF22536">
    <property type="entry name" value="WHD_POLR3C"/>
    <property type="match status" value="1"/>
</dbReference>
<evidence type="ECO:0000259" key="10">
    <source>
        <dbReference type="Pfam" id="PF05645"/>
    </source>
</evidence>
<comment type="caution">
    <text evidence="13">The sequence shown here is derived from an EMBL/GenBank/DDBJ whole genome shotgun (WGS) entry which is preliminary data.</text>
</comment>
<dbReference type="PANTHER" id="PTHR12949:SF0">
    <property type="entry name" value="DNA-DIRECTED RNA POLYMERASE III SUBUNIT RPC3"/>
    <property type="match status" value="1"/>
</dbReference>
<evidence type="ECO:0000256" key="5">
    <source>
        <dbReference type="ARBA" id="ARBA00023163"/>
    </source>
</evidence>
<feature type="domain" description="RNA polymerase III Rpc82 C -terminal" evidence="10">
    <location>
        <begin position="175"/>
        <end position="472"/>
    </location>
</feature>
<evidence type="ECO:0000256" key="9">
    <source>
        <dbReference type="SAM" id="MobiDB-lite"/>
    </source>
</evidence>
<comment type="subunit">
    <text evidence="3 8">Component of the RNA polymerase III (Pol III) complex consisting of 17 subunits.</text>
</comment>
<evidence type="ECO:0000313" key="14">
    <source>
        <dbReference type="Proteomes" id="UP000803884"/>
    </source>
</evidence>
<dbReference type="GeneID" id="96005073"/>
<gene>
    <name evidence="13" type="ORF">WHR41_03629</name>
</gene>
<dbReference type="Pfam" id="PF05645">
    <property type="entry name" value="RNA_pol_Rpc82"/>
    <property type="match status" value="1"/>
</dbReference>
<comment type="subcellular location">
    <subcellularLocation>
        <location evidence="1 8">Nucleus</location>
    </subcellularLocation>
</comment>
<dbReference type="GO" id="GO:0006351">
    <property type="term" value="P:DNA-templated transcription"/>
    <property type="evidence" value="ECO:0007669"/>
    <property type="project" value="InterPro"/>
</dbReference>
<dbReference type="Pfam" id="PF08221">
    <property type="entry name" value="HTH_9"/>
    <property type="match status" value="1"/>
</dbReference>
<evidence type="ECO:0000256" key="3">
    <source>
        <dbReference type="ARBA" id="ARBA00011206"/>
    </source>
</evidence>
<evidence type="ECO:0000313" key="13">
    <source>
        <dbReference type="EMBL" id="KAL1587761.1"/>
    </source>
</evidence>
<sequence>MSSQLIEVCSQVISYHYGETSRQIFEALARNGRTTLETLKALKLRKTPLSRIKTSLAQLIQHRLVRHHTDDRSDTYYSVDWHGAYGLLRTGRTILLIESRLGEKAAGVVAMVLQIGHCTVGDLAGVFDFDENGLSKRSNGADTPVQNGNGQVNGDHGSGHHDPKQIGSLAELHHILRKLLRAGFLMKLGLRSFKPNADIEDEIGTLVMEENFPDGKITGPKKQAEFKRSVDSLKRKWRDDAEYSERRDVEGGANLVRPGMDANKRQKLNGGLANGHSSHNDEADFSGPKLPNDMSIGVNLDKCVVAMRSEHLVNHAQHYLGHITAGVYRALLSVLEPKVRSVREDLVHYDDEDEEEEAQPVASVMEIAEHVDPYLDLAAGISGAKSHLPNGGPKAKRKVSIEYDNDFGDIGVKKEVDSDDEGTNGYSSMRSKNRRLDLIEQHLKLLEEHDKEFCRRPGAAGQSEWRVNFPVLSKTLVDAEIDTTIDRRFGPAAVRVARMLRQEGKLEEKGVAQKCLKQVKDIRAILAQMQAAGFLESQEVPKDQYRQPTRSLYLWFFDKKKVAQLVLHQAYQGIARCLQRMDVEQEKFQQILDKRERLRATNPDAARSFIIGKTGMLEEGGAPLSGVEKQQLALWRETQEKLLTQVRRLDDVVAVMRDFTGKDVTMTT</sequence>
<keyword evidence="5 8" id="KW-0804">Transcription</keyword>
<dbReference type="Gene3D" id="1.10.10.10">
    <property type="entry name" value="Winged helix-like DNA-binding domain superfamily/Winged helix DNA-binding domain"/>
    <property type="match status" value="2"/>
</dbReference>
<dbReference type="InterPro" id="IPR036388">
    <property type="entry name" value="WH-like_DNA-bd_sf"/>
</dbReference>
<comment type="similarity">
    <text evidence="2 8">Belongs to the RNA polymerase beta chain family.</text>
</comment>